<keyword evidence="18" id="KW-1185">Reference proteome</keyword>
<dbReference type="InterPro" id="IPR015865">
    <property type="entry name" value="Riboflavin_kinase_bac/euk"/>
</dbReference>
<dbReference type="EMBL" id="VMBG01000001">
    <property type="protein sequence ID" value="TSJ79715.1"/>
    <property type="molecule type" value="Genomic_DNA"/>
</dbReference>
<evidence type="ECO:0000256" key="1">
    <source>
        <dbReference type="ARBA" id="ARBA00002121"/>
    </source>
</evidence>
<dbReference type="InterPro" id="IPR014729">
    <property type="entry name" value="Rossmann-like_a/b/a_fold"/>
</dbReference>
<keyword evidence="12" id="KW-0511">Multifunctional enzyme</keyword>
<dbReference type="Pfam" id="PF01687">
    <property type="entry name" value="Flavokinase"/>
    <property type="match status" value="1"/>
</dbReference>
<accession>A0A556QSU7</accession>
<dbReference type="UniPathway" id="UPA00276">
    <property type="reaction ID" value="UER00406"/>
</dbReference>
<dbReference type="EC" id="2.7.7.2" evidence="15"/>
<dbReference type="InterPro" id="IPR023465">
    <property type="entry name" value="Riboflavin_kinase_dom_sf"/>
</dbReference>
<evidence type="ECO:0000259" key="16">
    <source>
        <dbReference type="SMART" id="SM00904"/>
    </source>
</evidence>
<dbReference type="GO" id="GO:0009231">
    <property type="term" value="P:riboflavin biosynthetic process"/>
    <property type="evidence" value="ECO:0007669"/>
    <property type="project" value="InterPro"/>
</dbReference>
<evidence type="ECO:0000256" key="2">
    <source>
        <dbReference type="ARBA" id="ARBA00004726"/>
    </source>
</evidence>
<evidence type="ECO:0000313" key="17">
    <source>
        <dbReference type="EMBL" id="TSJ79715.1"/>
    </source>
</evidence>
<dbReference type="GO" id="GO:0008531">
    <property type="term" value="F:riboflavin kinase activity"/>
    <property type="evidence" value="ECO:0007669"/>
    <property type="project" value="UniProtKB-UniRule"/>
</dbReference>
<dbReference type="SUPFAM" id="SSF52374">
    <property type="entry name" value="Nucleotidylyl transferase"/>
    <property type="match status" value="1"/>
</dbReference>
<keyword evidence="9 15" id="KW-0418">Kinase</keyword>
<dbReference type="GO" id="GO:0005524">
    <property type="term" value="F:ATP binding"/>
    <property type="evidence" value="ECO:0007669"/>
    <property type="project" value="UniProtKB-UniRule"/>
</dbReference>
<dbReference type="AlphaFoldDB" id="A0A556QSU7"/>
<keyword evidence="4 15" id="KW-0285">Flavoprotein</keyword>
<evidence type="ECO:0000256" key="11">
    <source>
        <dbReference type="ARBA" id="ARBA00022840"/>
    </source>
</evidence>
<evidence type="ECO:0000256" key="4">
    <source>
        <dbReference type="ARBA" id="ARBA00022630"/>
    </source>
</evidence>
<dbReference type="OrthoDB" id="9803667at2"/>
<keyword evidence="5 15" id="KW-0288">FMN</keyword>
<dbReference type="Proteomes" id="UP000315648">
    <property type="component" value="Unassembled WGS sequence"/>
</dbReference>
<dbReference type="GO" id="GO:0006747">
    <property type="term" value="P:FAD biosynthetic process"/>
    <property type="evidence" value="ECO:0007669"/>
    <property type="project" value="UniProtKB-UniRule"/>
</dbReference>
<evidence type="ECO:0000256" key="14">
    <source>
        <dbReference type="ARBA" id="ARBA00049494"/>
    </source>
</evidence>
<comment type="pathway">
    <text evidence="3 15">Cofactor biosynthesis; FMN biosynthesis; FMN from riboflavin (ATP route): step 1/1.</text>
</comment>
<evidence type="ECO:0000256" key="8">
    <source>
        <dbReference type="ARBA" id="ARBA00022741"/>
    </source>
</evidence>
<proteinExistence type="inferred from homology"/>
<comment type="pathway">
    <text evidence="2 15">Cofactor biosynthesis; FAD biosynthesis; FAD from FMN: step 1/1.</text>
</comment>
<keyword evidence="7 15" id="KW-0548">Nucleotidyltransferase</keyword>
<organism evidence="17 18">
    <name type="scientific">Rariglobus hedericola</name>
    <dbReference type="NCBI Taxonomy" id="2597822"/>
    <lineage>
        <taxon>Bacteria</taxon>
        <taxon>Pseudomonadati</taxon>
        <taxon>Verrucomicrobiota</taxon>
        <taxon>Opitutia</taxon>
        <taxon>Opitutales</taxon>
        <taxon>Opitutaceae</taxon>
        <taxon>Rariglobus</taxon>
    </lineage>
</organism>
<keyword evidence="10 15" id="KW-0274">FAD</keyword>
<evidence type="ECO:0000256" key="6">
    <source>
        <dbReference type="ARBA" id="ARBA00022679"/>
    </source>
</evidence>
<protein>
    <recommendedName>
        <fullName evidence="15">Riboflavin biosynthesis protein</fullName>
    </recommendedName>
    <domain>
        <recommendedName>
            <fullName evidence="15">Riboflavin kinase</fullName>
            <ecNumber evidence="15">2.7.1.26</ecNumber>
        </recommendedName>
        <alternativeName>
            <fullName evidence="15">Flavokinase</fullName>
        </alternativeName>
    </domain>
    <domain>
        <recommendedName>
            <fullName evidence="15">FMN adenylyltransferase</fullName>
            <ecNumber evidence="15">2.7.7.2</ecNumber>
        </recommendedName>
        <alternativeName>
            <fullName evidence="15">FAD pyrophosphorylase</fullName>
        </alternativeName>
        <alternativeName>
            <fullName evidence="15">FAD synthase</fullName>
        </alternativeName>
    </domain>
</protein>
<gene>
    <name evidence="17" type="primary">ribF</name>
    <name evidence="17" type="ORF">FPL22_03600</name>
</gene>
<dbReference type="GO" id="GO:0003919">
    <property type="term" value="F:FMN adenylyltransferase activity"/>
    <property type="evidence" value="ECO:0007669"/>
    <property type="project" value="UniProtKB-UniRule"/>
</dbReference>
<evidence type="ECO:0000256" key="9">
    <source>
        <dbReference type="ARBA" id="ARBA00022777"/>
    </source>
</evidence>
<evidence type="ECO:0000256" key="3">
    <source>
        <dbReference type="ARBA" id="ARBA00005201"/>
    </source>
</evidence>
<dbReference type="NCBIfam" id="TIGR00083">
    <property type="entry name" value="ribF"/>
    <property type="match status" value="1"/>
</dbReference>
<evidence type="ECO:0000256" key="5">
    <source>
        <dbReference type="ARBA" id="ARBA00022643"/>
    </source>
</evidence>
<dbReference type="Gene3D" id="2.40.30.30">
    <property type="entry name" value="Riboflavin kinase-like"/>
    <property type="match status" value="1"/>
</dbReference>
<keyword evidence="8 15" id="KW-0547">Nucleotide-binding</keyword>
<dbReference type="InterPro" id="IPR002606">
    <property type="entry name" value="Riboflavin_kinase_bac"/>
</dbReference>
<dbReference type="Gene3D" id="3.40.50.620">
    <property type="entry name" value="HUPs"/>
    <property type="match status" value="1"/>
</dbReference>
<keyword evidence="6 15" id="KW-0808">Transferase</keyword>
<dbReference type="SUPFAM" id="SSF82114">
    <property type="entry name" value="Riboflavin kinase-like"/>
    <property type="match status" value="1"/>
</dbReference>
<evidence type="ECO:0000256" key="7">
    <source>
        <dbReference type="ARBA" id="ARBA00022695"/>
    </source>
</evidence>
<evidence type="ECO:0000313" key="18">
    <source>
        <dbReference type="Proteomes" id="UP000315648"/>
    </source>
</evidence>
<dbReference type="GO" id="GO:0009398">
    <property type="term" value="P:FMN biosynthetic process"/>
    <property type="evidence" value="ECO:0007669"/>
    <property type="project" value="UniProtKB-UniRule"/>
</dbReference>
<reference evidence="17 18" key="1">
    <citation type="submission" date="2019-07" db="EMBL/GenBank/DDBJ databases">
        <title>Description of 53C-WASEF.</title>
        <authorList>
            <person name="Pitt A."/>
            <person name="Hahn M.W."/>
        </authorList>
    </citation>
    <scope>NUCLEOTIDE SEQUENCE [LARGE SCALE GENOMIC DNA]</scope>
    <source>
        <strain evidence="17 18">53C-WASEF</strain>
    </source>
</reference>
<keyword evidence="11 15" id="KW-0067">ATP-binding</keyword>
<evidence type="ECO:0000256" key="10">
    <source>
        <dbReference type="ARBA" id="ARBA00022827"/>
    </source>
</evidence>
<dbReference type="PIRSF" id="PIRSF004491">
    <property type="entry name" value="FAD_Synth"/>
    <property type="match status" value="1"/>
</dbReference>
<dbReference type="EC" id="2.7.1.26" evidence="15"/>
<dbReference type="PANTHER" id="PTHR22749">
    <property type="entry name" value="RIBOFLAVIN KINASE/FMN ADENYLYLTRANSFERASE"/>
    <property type="match status" value="1"/>
</dbReference>
<name>A0A556QSU7_9BACT</name>
<dbReference type="Pfam" id="PF06574">
    <property type="entry name" value="FAD_syn"/>
    <property type="match status" value="1"/>
</dbReference>
<dbReference type="PANTHER" id="PTHR22749:SF6">
    <property type="entry name" value="RIBOFLAVIN KINASE"/>
    <property type="match status" value="1"/>
</dbReference>
<comment type="function">
    <text evidence="1">Catalyzes the phosphorylation of riboflavin to FMN followed by the adenylation of FMN to FAD.</text>
</comment>
<dbReference type="InterPro" id="IPR015864">
    <property type="entry name" value="FAD_synthase"/>
</dbReference>
<dbReference type="InterPro" id="IPR023468">
    <property type="entry name" value="Riboflavin_kinase"/>
</dbReference>
<dbReference type="SMART" id="SM00904">
    <property type="entry name" value="Flavokinase"/>
    <property type="match status" value="1"/>
</dbReference>
<feature type="domain" description="Riboflavin kinase" evidence="16">
    <location>
        <begin position="184"/>
        <end position="310"/>
    </location>
</feature>
<evidence type="ECO:0000256" key="12">
    <source>
        <dbReference type="ARBA" id="ARBA00023268"/>
    </source>
</evidence>
<sequence length="312" mass="34381">MLQFDSIEQAASLPARPLHLAIGMFDGVHLGHHAVIEAAVHSARRSHGLAAVLTFWPHPSRLFRPENPVRLIMTPDLKIRQLGRLGVDAVITQNFDAGYAAIEAEEFLPQLKRALPTLTTLYVGENWKFGRGRRGDIAVLLAEGRKHGISVVSAPRINQNGEPISSTRIRTYLEEGRMEEVNALLGYSYFAEGVVTPGKQLGRKLGFPTLNVGWEPDLRPRFGVYAVQISGANGIGPLAAVANYGLRPTVENSTVPRLEIHVLGPCPFTEGDALSIEWLSFLRPEKKFDGVEALRTQIALDRDAALAWFARR</sequence>
<comment type="catalytic activity">
    <reaction evidence="13 15">
        <text>riboflavin + ATP = FMN + ADP + H(+)</text>
        <dbReference type="Rhea" id="RHEA:14357"/>
        <dbReference type="ChEBI" id="CHEBI:15378"/>
        <dbReference type="ChEBI" id="CHEBI:30616"/>
        <dbReference type="ChEBI" id="CHEBI:57986"/>
        <dbReference type="ChEBI" id="CHEBI:58210"/>
        <dbReference type="ChEBI" id="CHEBI:456216"/>
        <dbReference type="EC" id="2.7.1.26"/>
    </reaction>
</comment>
<evidence type="ECO:0000256" key="13">
    <source>
        <dbReference type="ARBA" id="ARBA00047880"/>
    </source>
</evidence>
<dbReference type="UniPathway" id="UPA00277">
    <property type="reaction ID" value="UER00407"/>
</dbReference>
<evidence type="ECO:0000256" key="15">
    <source>
        <dbReference type="PIRNR" id="PIRNR004491"/>
    </source>
</evidence>
<comment type="catalytic activity">
    <reaction evidence="14 15">
        <text>FMN + ATP + H(+) = FAD + diphosphate</text>
        <dbReference type="Rhea" id="RHEA:17237"/>
        <dbReference type="ChEBI" id="CHEBI:15378"/>
        <dbReference type="ChEBI" id="CHEBI:30616"/>
        <dbReference type="ChEBI" id="CHEBI:33019"/>
        <dbReference type="ChEBI" id="CHEBI:57692"/>
        <dbReference type="ChEBI" id="CHEBI:58210"/>
        <dbReference type="EC" id="2.7.7.2"/>
    </reaction>
</comment>
<dbReference type="CDD" id="cd02064">
    <property type="entry name" value="FAD_synthetase_N"/>
    <property type="match status" value="1"/>
</dbReference>
<comment type="similarity">
    <text evidence="15">Belongs to the ribF family.</text>
</comment>
<comment type="caution">
    <text evidence="17">The sequence shown here is derived from an EMBL/GenBank/DDBJ whole genome shotgun (WGS) entry which is preliminary data.</text>
</comment>